<evidence type="ECO:0000259" key="2">
    <source>
        <dbReference type="Pfam" id="PF23436"/>
    </source>
</evidence>
<keyword evidence="1" id="KW-0175">Coiled coil</keyword>
<accession>A0A261Y625</accession>
<dbReference type="Pfam" id="PF23436">
    <property type="entry name" value="RabGap-TBC_2"/>
    <property type="match status" value="1"/>
</dbReference>
<dbReference type="PANTHER" id="PTHR47219:SF9">
    <property type="entry name" value="GTPASE ACTIVATING PROTEIN AND CENTROSOME-ASSOCIATED, ISOFORM B"/>
    <property type="match status" value="1"/>
</dbReference>
<sequence>MTVFAYRLELPLVFRIFDIMLVEGMDVMLRIAFAIIKRSEAIILGMGFDEVLQYLKRGILDEYNEDHKKLVQDIYSVKLSSRKLNAYTTEHERHVAKAIQESLELNNLQVLQKQMMEHVRHLETKLASLNREHVELANELVSTRVEVTHRQEQNELYRQELSELSKALDVIPLEIERRSREKLDTLMEENNKLANDNAILEDKLASLEMTVIDLKMRFAESENDKEMVQRRLREMKKYMAVHT</sequence>
<name>A0A261Y625_9FUNG</name>
<dbReference type="InterPro" id="IPR050302">
    <property type="entry name" value="Rab_GAP_TBC_domain"/>
</dbReference>
<feature type="coiled-coil region" evidence="1">
    <location>
        <begin position="176"/>
        <end position="217"/>
    </location>
</feature>
<evidence type="ECO:0000256" key="1">
    <source>
        <dbReference type="SAM" id="Coils"/>
    </source>
</evidence>
<dbReference type="EMBL" id="MVBO01000007">
    <property type="protein sequence ID" value="OZJ06031.1"/>
    <property type="molecule type" value="Genomic_DNA"/>
</dbReference>
<reference evidence="3 4" key="1">
    <citation type="journal article" date="2017" name="Mycologia">
        <title>Bifiguratus adelaidae, gen. et sp. nov., a new member of Mucoromycotina in endophytic and soil-dwelling habitats.</title>
        <authorList>
            <person name="Torres-Cruz T.J."/>
            <person name="Billingsley Tobias T.L."/>
            <person name="Almatruk M."/>
            <person name="Hesse C."/>
            <person name="Kuske C.R."/>
            <person name="Desiro A."/>
            <person name="Benucci G.M."/>
            <person name="Bonito G."/>
            <person name="Stajich J.E."/>
            <person name="Dunlap C."/>
            <person name="Arnold A.E."/>
            <person name="Porras-Alfaro A."/>
        </authorList>
    </citation>
    <scope>NUCLEOTIDE SEQUENCE [LARGE SCALE GENOMIC DNA]</scope>
    <source>
        <strain evidence="3 4">AZ0501</strain>
    </source>
</reference>
<gene>
    <name evidence="3" type="ORF">BZG36_01107</name>
</gene>
<comment type="caution">
    <text evidence="3">The sequence shown here is derived from an EMBL/GenBank/DDBJ whole genome shotgun (WGS) entry which is preliminary data.</text>
</comment>
<dbReference type="SUPFAM" id="SSF47923">
    <property type="entry name" value="Ypt/Rab-GAP domain of gyp1p"/>
    <property type="match status" value="1"/>
</dbReference>
<dbReference type="InterPro" id="IPR035969">
    <property type="entry name" value="Rab-GAP_TBC_sf"/>
</dbReference>
<feature type="domain" description="Rab-GAP TBC" evidence="2">
    <location>
        <begin position="1"/>
        <end position="86"/>
    </location>
</feature>
<dbReference type="InterPro" id="IPR000195">
    <property type="entry name" value="Rab-GAP-TBC_dom"/>
</dbReference>
<dbReference type="GO" id="GO:0031267">
    <property type="term" value="F:small GTPase binding"/>
    <property type="evidence" value="ECO:0007669"/>
    <property type="project" value="TreeGrafter"/>
</dbReference>
<dbReference type="Proteomes" id="UP000242875">
    <property type="component" value="Unassembled WGS sequence"/>
</dbReference>
<proteinExistence type="predicted"/>
<dbReference type="Gene3D" id="1.10.472.80">
    <property type="entry name" value="Ypt/Rab-GAP domain of gyp1p, domain 3"/>
    <property type="match status" value="1"/>
</dbReference>
<keyword evidence="4" id="KW-1185">Reference proteome</keyword>
<evidence type="ECO:0000313" key="3">
    <source>
        <dbReference type="EMBL" id="OZJ06031.1"/>
    </source>
</evidence>
<protein>
    <recommendedName>
        <fullName evidence="2">Rab-GAP TBC domain-containing protein</fullName>
    </recommendedName>
</protein>
<organism evidence="3 4">
    <name type="scientific">Bifiguratus adelaidae</name>
    <dbReference type="NCBI Taxonomy" id="1938954"/>
    <lineage>
        <taxon>Eukaryota</taxon>
        <taxon>Fungi</taxon>
        <taxon>Fungi incertae sedis</taxon>
        <taxon>Mucoromycota</taxon>
        <taxon>Mucoromycotina</taxon>
        <taxon>Endogonomycetes</taxon>
        <taxon>Endogonales</taxon>
        <taxon>Endogonales incertae sedis</taxon>
        <taxon>Bifiguratus</taxon>
    </lineage>
</organism>
<dbReference type="OrthoDB" id="295078at2759"/>
<dbReference type="AlphaFoldDB" id="A0A261Y625"/>
<evidence type="ECO:0000313" key="4">
    <source>
        <dbReference type="Proteomes" id="UP000242875"/>
    </source>
</evidence>
<dbReference type="GO" id="GO:0005096">
    <property type="term" value="F:GTPase activator activity"/>
    <property type="evidence" value="ECO:0007669"/>
    <property type="project" value="TreeGrafter"/>
</dbReference>
<feature type="coiled-coil region" evidence="1">
    <location>
        <begin position="112"/>
        <end position="146"/>
    </location>
</feature>
<dbReference type="PANTHER" id="PTHR47219">
    <property type="entry name" value="RAB GTPASE-ACTIVATING PROTEIN 1-LIKE"/>
    <property type="match status" value="1"/>
</dbReference>